<gene>
    <name evidence="6" type="primary">rplS</name>
    <name evidence="8" type="ORF">A3H38_05940</name>
</gene>
<dbReference type="PROSITE" id="PS01015">
    <property type="entry name" value="RIBOSOMAL_L19"/>
    <property type="match status" value="1"/>
</dbReference>
<keyword evidence="4 6" id="KW-0687">Ribonucleoprotein</keyword>
<proteinExistence type="inferred from homology"/>
<accession>A0A1F4RDG7</accession>
<protein>
    <recommendedName>
        <fullName evidence="5 6">Large ribosomal subunit protein bL19</fullName>
    </recommendedName>
</protein>
<evidence type="ECO:0000313" key="9">
    <source>
        <dbReference type="Proteomes" id="UP000176938"/>
    </source>
</evidence>
<evidence type="ECO:0000256" key="5">
    <source>
        <dbReference type="ARBA" id="ARBA00035171"/>
    </source>
</evidence>
<comment type="function">
    <text evidence="1 6 7">This protein is located at the 30S-50S ribosomal subunit interface and may play a role in the structure and function of the aminoacyl-tRNA binding site.</text>
</comment>
<dbReference type="GO" id="GO:0003735">
    <property type="term" value="F:structural constituent of ribosome"/>
    <property type="evidence" value="ECO:0007669"/>
    <property type="project" value="InterPro"/>
</dbReference>
<dbReference type="SUPFAM" id="SSF50104">
    <property type="entry name" value="Translation proteins SH3-like domain"/>
    <property type="match status" value="1"/>
</dbReference>
<dbReference type="NCBIfam" id="TIGR01024">
    <property type="entry name" value="rplS_bact"/>
    <property type="match status" value="1"/>
</dbReference>
<dbReference type="EMBL" id="METP01000040">
    <property type="protein sequence ID" value="OGC05503.1"/>
    <property type="molecule type" value="Genomic_DNA"/>
</dbReference>
<evidence type="ECO:0000256" key="7">
    <source>
        <dbReference type="RuleBase" id="RU000559"/>
    </source>
</evidence>
<dbReference type="HAMAP" id="MF_00402">
    <property type="entry name" value="Ribosomal_bL19"/>
    <property type="match status" value="1"/>
</dbReference>
<evidence type="ECO:0000256" key="4">
    <source>
        <dbReference type="ARBA" id="ARBA00023274"/>
    </source>
</evidence>
<evidence type="ECO:0000256" key="3">
    <source>
        <dbReference type="ARBA" id="ARBA00022980"/>
    </source>
</evidence>
<dbReference type="InterPro" id="IPR038657">
    <property type="entry name" value="Ribosomal_bL19_sf"/>
</dbReference>
<dbReference type="FunFam" id="2.30.30.790:FF:000001">
    <property type="entry name" value="50S ribosomal protein L19"/>
    <property type="match status" value="1"/>
</dbReference>
<dbReference type="InterPro" id="IPR008991">
    <property type="entry name" value="Translation_prot_SH3-like_sf"/>
</dbReference>
<dbReference type="Proteomes" id="UP000176938">
    <property type="component" value="Unassembled WGS sequence"/>
</dbReference>
<sequence>MSLIIQEIEKAQMKKEIPQFNVGDTVKVYSKIVEGGKERLHGFEGIVIKRQGGGSRETFTARKIFQGVGVERTFVLHSPRLEKIEVLRSGKVRRAKLYYLRERIGSQATKVEEGV</sequence>
<dbReference type="GO" id="GO:0006412">
    <property type="term" value="P:translation"/>
    <property type="evidence" value="ECO:0007669"/>
    <property type="project" value="UniProtKB-UniRule"/>
</dbReference>
<evidence type="ECO:0000256" key="6">
    <source>
        <dbReference type="HAMAP-Rule" id="MF_00402"/>
    </source>
</evidence>
<name>A0A1F4RDG7_UNCSA</name>
<dbReference type="PRINTS" id="PR00061">
    <property type="entry name" value="RIBOSOMALL19"/>
</dbReference>
<dbReference type="AlphaFoldDB" id="A0A1F4RDG7"/>
<dbReference type="InterPro" id="IPR001857">
    <property type="entry name" value="Ribosomal_bL19"/>
</dbReference>
<organism evidence="8 9">
    <name type="scientific">candidate division WOR-1 bacterium RIFCSPLOWO2_02_FULL_46_20</name>
    <dbReference type="NCBI Taxonomy" id="1802567"/>
    <lineage>
        <taxon>Bacteria</taxon>
        <taxon>Bacillati</taxon>
        <taxon>Saganbacteria</taxon>
    </lineage>
</organism>
<dbReference type="PANTHER" id="PTHR15680">
    <property type="entry name" value="RIBOSOMAL PROTEIN L19"/>
    <property type="match status" value="1"/>
</dbReference>
<evidence type="ECO:0000313" key="8">
    <source>
        <dbReference type="EMBL" id="OGC05503.1"/>
    </source>
</evidence>
<reference evidence="8 9" key="1">
    <citation type="journal article" date="2016" name="Nat. Commun.">
        <title>Thousands of microbial genomes shed light on interconnected biogeochemical processes in an aquifer system.</title>
        <authorList>
            <person name="Anantharaman K."/>
            <person name="Brown C.T."/>
            <person name="Hug L.A."/>
            <person name="Sharon I."/>
            <person name="Castelle C.J."/>
            <person name="Probst A.J."/>
            <person name="Thomas B.C."/>
            <person name="Singh A."/>
            <person name="Wilkins M.J."/>
            <person name="Karaoz U."/>
            <person name="Brodie E.L."/>
            <person name="Williams K.H."/>
            <person name="Hubbard S.S."/>
            <person name="Banfield J.F."/>
        </authorList>
    </citation>
    <scope>NUCLEOTIDE SEQUENCE [LARGE SCALE GENOMIC DNA]</scope>
</reference>
<evidence type="ECO:0000256" key="2">
    <source>
        <dbReference type="ARBA" id="ARBA00005781"/>
    </source>
</evidence>
<evidence type="ECO:0000256" key="1">
    <source>
        <dbReference type="ARBA" id="ARBA00002349"/>
    </source>
</evidence>
<dbReference type="PIRSF" id="PIRSF002191">
    <property type="entry name" value="Ribosomal_L19"/>
    <property type="match status" value="1"/>
</dbReference>
<dbReference type="GO" id="GO:0022625">
    <property type="term" value="C:cytosolic large ribosomal subunit"/>
    <property type="evidence" value="ECO:0007669"/>
    <property type="project" value="TreeGrafter"/>
</dbReference>
<dbReference type="Pfam" id="PF01245">
    <property type="entry name" value="Ribosomal_L19"/>
    <property type="match status" value="1"/>
</dbReference>
<comment type="similarity">
    <text evidence="2 6 7">Belongs to the bacterial ribosomal protein bL19 family.</text>
</comment>
<dbReference type="InterPro" id="IPR018257">
    <property type="entry name" value="Ribosomal_bL19_CS"/>
</dbReference>
<comment type="caution">
    <text evidence="8">The sequence shown here is derived from an EMBL/GenBank/DDBJ whole genome shotgun (WGS) entry which is preliminary data.</text>
</comment>
<dbReference type="PANTHER" id="PTHR15680:SF9">
    <property type="entry name" value="LARGE RIBOSOMAL SUBUNIT PROTEIN BL19M"/>
    <property type="match status" value="1"/>
</dbReference>
<dbReference type="Gene3D" id="2.30.30.790">
    <property type="match status" value="1"/>
</dbReference>
<keyword evidence="3 6" id="KW-0689">Ribosomal protein</keyword>